<evidence type="ECO:0000313" key="1">
    <source>
        <dbReference type="EMBL" id="EJF83736.1"/>
    </source>
</evidence>
<protein>
    <submittedName>
        <fullName evidence="1">Uncharacterized protein</fullName>
    </submittedName>
</protein>
<comment type="caution">
    <text evidence="1">The sequence shown here is derived from an EMBL/GenBank/DDBJ whole genome shotgun (WGS) entry which is preliminary data.</text>
</comment>
<evidence type="ECO:0000313" key="2">
    <source>
        <dbReference type="Proteomes" id="UP000002646"/>
    </source>
</evidence>
<proteinExistence type="predicted"/>
<accession>J0QEB8</accession>
<reference evidence="1 2" key="1">
    <citation type="submission" date="2012-03" db="EMBL/GenBank/DDBJ databases">
        <title>The Genome Sequence of Bartonella washoensis 085-0475.</title>
        <authorList>
            <consortium name="The Broad Institute Genome Sequencing Platform"/>
            <consortium name="The Broad Institute Genome Sequencing Center for Infectious Disease"/>
            <person name="Feldgarden M."/>
            <person name="Kirby J."/>
            <person name="Kosoy M."/>
            <person name="Birtles R."/>
            <person name="Probert W.S."/>
            <person name="Chiaraviglio L."/>
            <person name="Young S.K."/>
            <person name="Zeng Q."/>
            <person name="Gargeya S."/>
            <person name="Fitzgerald M."/>
            <person name="Haas B."/>
            <person name="Abouelleil A."/>
            <person name="Alvarado L."/>
            <person name="Arachchi H.M."/>
            <person name="Berlin A."/>
            <person name="Chapman S.B."/>
            <person name="Gearin G."/>
            <person name="Goldberg J."/>
            <person name="Griggs A."/>
            <person name="Gujja S."/>
            <person name="Hansen M."/>
            <person name="Heiman D."/>
            <person name="Howarth C."/>
            <person name="Larimer J."/>
            <person name="Lui A."/>
            <person name="MacDonald P.J.P."/>
            <person name="McCowen C."/>
            <person name="Montmayeur A."/>
            <person name="Murphy C."/>
            <person name="Neiman D."/>
            <person name="Pearson M."/>
            <person name="Priest M."/>
            <person name="Roberts A."/>
            <person name="Saif S."/>
            <person name="Shea T."/>
            <person name="Sisk P."/>
            <person name="Stolte C."/>
            <person name="Sykes S."/>
            <person name="Wortman J."/>
            <person name="Nusbaum C."/>
            <person name="Birren B."/>
        </authorList>
    </citation>
    <scope>NUCLEOTIDE SEQUENCE [LARGE SCALE GENOMIC DNA]</scope>
    <source>
        <strain evidence="1 2">085-0475</strain>
    </source>
</reference>
<gene>
    <name evidence="1" type="ORF">MCW_01285</name>
</gene>
<organism evidence="1 2">
    <name type="scientific">Cardidatus Bartonella washoeensis 085-0475</name>
    <dbReference type="NCBI Taxonomy" id="1094564"/>
    <lineage>
        <taxon>Bacteria</taxon>
        <taxon>Pseudomonadati</taxon>
        <taxon>Pseudomonadota</taxon>
        <taxon>Alphaproteobacteria</taxon>
        <taxon>Hyphomicrobiales</taxon>
        <taxon>Bartonellaceae</taxon>
        <taxon>Bartonella</taxon>
    </lineage>
</organism>
<sequence length="36" mass="4228">MYDLYKQGSNLLYAIAEFIALYYNVLHKSAFHSSQQ</sequence>
<dbReference type="HOGENOM" id="CLU_3354799_0_0_5"/>
<dbReference type="AlphaFoldDB" id="J0QEB8"/>
<dbReference type="Proteomes" id="UP000002646">
    <property type="component" value="Unassembled WGS sequence"/>
</dbReference>
<dbReference type="EMBL" id="AILX01000019">
    <property type="protein sequence ID" value="EJF83736.1"/>
    <property type="molecule type" value="Genomic_DNA"/>
</dbReference>
<name>J0QEB8_9HYPH</name>